<evidence type="ECO:0000313" key="3">
    <source>
        <dbReference type="EMBL" id="KNY25076.1"/>
    </source>
</evidence>
<dbReference type="EMBL" id="LGTC01000001">
    <property type="protein sequence ID" value="KNY25076.1"/>
    <property type="molecule type" value="Genomic_DNA"/>
</dbReference>
<protein>
    <submittedName>
        <fullName evidence="3">Uncharacterized protein</fullName>
    </submittedName>
</protein>
<feature type="signal peptide" evidence="2">
    <location>
        <begin position="1"/>
        <end position="22"/>
    </location>
</feature>
<evidence type="ECO:0000313" key="4">
    <source>
        <dbReference type="Proteomes" id="UP000036923"/>
    </source>
</evidence>
<dbReference type="AlphaFoldDB" id="A0A0L6JGT6"/>
<feature type="chain" id="PRO_5039516493" evidence="2">
    <location>
        <begin position="23"/>
        <end position="162"/>
    </location>
</feature>
<organism evidence="3 4">
    <name type="scientific">Pseudobacteroides cellulosolvens ATCC 35603 = DSM 2933</name>
    <dbReference type="NCBI Taxonomy" id="398512"/>
    <lineage>
        <taxon>Bacteria</taxon>
        <taxon>Bacillati</taxon>
        <taxon>Bacillota</taxon>
        <taxon>Clostridia</taxon>
        <taxon>Eubacteriales</taxon>
        <taxon>Oscillospiraceae</taxon>
        <taxon>Pseudobacteroides</taxon>
    </lineage>
</organism>
<dbReference type="RefSeq" id="WP_036946231.1">
    <property type="nucleotide sequence ID" value="NZ_KN050763.1"/>
</dbReference>
<dbReference type="PROSITE" id="PS51257">
    <property type="entry name" value="PROKAR_LIPOPROTEIN"/>
    <property type="match status" value="1"/>
</dbReference>
<keyword evidence="2" id="KW-0732">Signal</keyword>
<keyword evidence="4" id="KW-1185">Reference proteome</keyword>
<evidence type="ECO:0000256" key="1">
    <source>
        <dbReference type="SAM" id="MobiDB-lite"/>
    </source>
</evidence>
<name>A0A0L6JGT6_9FIRM</name>
<dbReference type="Proteomes" id="UP000036923">
    <property type="component" value="Unassembled WGS sequence"/>
</dbReference>
<proteinExistence type="predicted"/>
<feature type="compositionally biased region" description="Polar residues" evidence="1">
    <location>
        <begin position="143"/>
        <end position="162"/>
    </location>
</feature>
<comment type="caution">
    <text evidence="3">The sequence shown here is derived from an EMBL/GenBank/DDBJ whole genome shotgun (WGS) entry which is preliminary data.</text>
</comment>
<gene>
    <name evidence="3" type="ORF">Bccel_0333</name>
</gene>
<feature type="region of interest" description="Disordered" evidence="1">
    <location>
        <begin position="130"/>
        <end position="162"/>
    </location>
</feature>
<dbReference type="STRING" id="398512.Bccel_0333"/>
<sequence precursor="true">MAKKILLTVVSLLCIMVLFTSCSDKSKKESNSPANNSKLPAHVGMYTNYNSSILLKSNGTFVTTIEDGNTSKMVFTGRYSLNGEEIVFNTEKMNGQEMTNTLNGTLKDGTINYDGGKPFYKDKDYVVKEDEMEVKEEPRGLVSASSSTPTPNAENSSPVPSK</sequence>
<feature type="compositionally biased region" description="Basic and acidic residues" evidence="1">
    <location>
        <begin position="130"/>
        <end position="139"/>
    </location>
</feature>
<accession>A0A0L6JGT6</accession>
<evidence type="ECO:0000256" key="2">
    <source>
        <dbReference type="SAM" id="SignalP"/>
    </source>
</evidence>
<reference evidence="4" key="1">
    <citation type="submission" date="2015-07" db="EMBL/GenBank/DDBJ databases">
        <title>Near-Complete Genome Sequence of the Cellulolytic Bacterium Bacteroides (Pseudobacteroides) cellulosolvens ATCC 35603.</title>
        <authorList>
            <person name="Dassa B."/>
            <person name="Utturkar S.M."/>
            <person name="Klingeman D.M."/>
            <person name="Hurt R.A."/>
            <person name="Keller M."/>
            <person name="Xu J."/>
            <person name="Reddy Y.H.K."/>
            <person name="Borovok I."/>
            <person name="Grinberg I.R."/>
            <person name="Lamed R."/>
            <person name="Zhivin O."/>
            <person name="Bayer E.A."/>
            <person name="Brown S.D."/>
        </authorList>
    </citation>
    <scope>NUCLEOTIDE SEQUENCE [LARGE SCALE GENOMIC DNA]</scope>
    <source>
        <strain evidence="4">DSM 2933</strain>
    </source>
</reference>